<keyword evidence="2" id="KW-0694">RNA-binding</keyword>
<dbReference type="Proteomes" id="UP001373159">
    <property type="component" value="Unassembled WGS sequence"/>
</dbReference>
<dbReference type="EC" id="3.1.1.96" evidence="2"/>
<comment type="catalytic activity">
    <reaction evidence="2">
        <text>glycyl-tRNA(Ala) + H2O = tRNA(Ala) + glycine + H(+)</text>
        <dbReference type="Rhea" id="RHEA:53744"/>
        <dbReference type="Rhea" id="RHEA-COMP:9657"/>
        <dbReference type="Rhea" id="RHEA-COMP:13640"/>
        <dbReference type="ChEBI" id="CHEBI:15377"/>
        <dbReference type="ChEBI" id="CHEBI:15378"/>
        <dbReference type="ChEBI" id="CHEBI:57305"/>
        <dbReference type="ChEBI" id="CHEBI:78442"/>
        <dbReference type="ChEBI" id="CHEBI:78522"/>
    </reaction>
</comment>
<protein>
    <recommendedName>
        <fullName evidence="2">D-aminoacyl-tRNA deacylase</fullName>
        <shortName evidence="2">DTD</shortName>
        <ecNumber evidence="2">3.1.1.96</ecNumber>
    </recommendedName>
    <alternativeName>
        <fullName evidence="2">Gly-tRNA(Ala) deacylase</fullName>
        <ecNumber evidence="2">3.1.1.-</ecNumber>
    </alternativeName>
</protein>
<name>A0ABU8ZNN2_9BIFI</name>
<dbReference type="Gene3D" id="3.50.80.10">
    <property type="entry name" value="D-tyrosyl-tRNA(Tyr) deacylase"/>
    <property type="match status" value="1"/>
</dbReference>
<comment type="domain">
    <text evidence="2">A Gly-cisPro motif from one monomer fits into the active site of the other monomer to allow specific chiral rejection of L-amino acids.</text>
</comment>
<dbReference type="PANTHER" id="PTHR10472">
    <property type="entry name" value="D-TYROSYL-TRNA TYR DEACYLASE"/>
    <property type="match status" value="1"/>
</dbReference>
<comment type="catalytic activity">
    <reaction evidence="2">
        <text>a D-aminoacyl-tRNA + H2O = a tRNA + a D-alpha-amino acid + H(+)</text>
        <dbReference type="Rhea" id="RHEA:13953"/>
        <dbReference type="Rhea" id="RHEA-COMP:10123"/>
        <dbReference type="Rhea" id="RHEA-COMP:10124"/>
        <dbReference type="ChEBI" id="CHEBI:15377"/>
        <dbReference type="ChEBI" id="CHEBI:15378"/>
        <dbReference type="ChEBI" id="CHEBI:59871"/>
        <dbReference type="ChEBI" id="CHEBI:78442"/>
        <dbReference type="ChEBI" id="CHEBI:79333"/>
        <dbReference type="EC" id="3.1.1.96"/>
    </reaction>
</comment>
<dbReference type="InterPro" id="IPR003732">
    <property type="entry name" value="Daa-tRNA_deacyls_DTD"/>
</dbReference>
<comment type="similarity">
    <text evidence="1 2">Belongs to the DTD family.</text>
</comment>
<keyword evidence="4" id="KW-1185">Reference proteome</keyword>
<comment type="subunit">
    <text evidence="2">Homodimer.</text>
</comment>
<comment type="caution">
    <text evidence="3">The sequence shown here is derived from an EMBL/GenBank/DDBJ whole genome shotgun (WGS) entry which is preliminary data.</text>
</comment>
<evidence type="ECO:0000313" key="4">
    <source>
        <dbReference type="Proteomes" id="UP001373159"/>
    </source>
</evidence>
<evidence type="ECO:0000256" key="1">
    <source>
        <dbReference type="ARBA" id="ARBA00009673"/>
    </source>
</evidence>
<dbReference type="GO" id="GO:0051499">
    <property type="term" value="F:D-aminoacyl-tRNA deacylase activity"/>
    <property type="evidence" value="ECO:0007669"/>
    <property type="project" value="UniProtKB-EC"/>
</dbReference>
<proteinExistence type="inferred from homology"/>
<dbReference type="EMBL" id="JBANBB010000001">
    <property type="protein sequence ID" value="MEK0306856.1"/>
    <property type="molecule type" value="Genomic_DNA"/>
</dbReference>
<sequence>MRIVIQRVSRADMDVVDEEGNPDAGFAPVRMGQGMVILVGISDADGPGQVAYAARKLSGMRIFEDGEGKMNLSVLQVGGGIMSVPQFTLYAGLKHGNRPNFLAAGRPDHAKRIWEDLNRALEDEGIPVVTGSFGDHMRVGLTNDGPVTILMDTDELMD</sequence>
<evidence type="ECO:0000256" key="2">
    <source>
        <dbReference type="HAMAP-Rule" id="MF_00518"/>
    </source>
</evidence>
<keyword evidence="2" id="KW-0963">Cytoplasm</keyword>
<dbReference type="EC" id="3.1.1.-" evidence="2"/>
<dbReference type="Pfam" id="PF02580">
    <property type="entry name" value="Tyr_Deacylase"/>
    <property type="match status" value="1"/>
</dbReference>
<gene>
    <name evidence="2 3" type="primary">dtd</name>
    <name evidence="3" type="ORF">V8P97_05190</name>
</gene>
<dbReference type="RefSeq" id="WP_340469423.1">
    <property type="nucleotide sequence ID" value="NZ_JBANBB010000001.1"/>
</dbReference>
<reference evidence="3 4" key="1">
    <citation type="submission" date="2024-02" db="EMBL/GenBank/DDBJ databases">
        <title>Bifidobacterium honeyensis sp. nov., isolated from the comb honey.</title>
        <authorList>
            <person name="Liu W."/>
            <person name="Li Y."/>
        </authorList>
    </citation>
    <scope>NUCLEOTIDE SEQUENCE [LARGE SCALE GENOMIC DNA]</scope>
    <source>
        <strain evidence="3 4">IMAU50988</strain>
    </source>
</reference>
<keyword evidence="2" id="KW-0820">tRNA-binding</keyword>
<comment type="subcellular location">
    <subcellularLocation>
        <location evidence="2">Cytoplasm</location>
    </subcellularLocation>
</comment>
<dbReference type="InterPro" id="IPR023509">
    <property type="entry name" value="DTD-like_sf"/>
</dbReference>
<evidence type="ECO:0000313" key="3">
    <source>
        <dbReference type="EMBL" id="MEK0306856.1"/>
    </source>
</evidence>
<keyword evidence="2 3" id="KW-0378">Hydrolase</keyword>
<dbReference type="HAMAP" id="MF_00518">
    <property type="entry name" value="Deacylase_Dtd"/>
    <property type="match status" value="1"/>
</dbReference>
<accession>A0ABU8ZNN2</accession>
<feature type="short sequence motif" description="Gly-cisPro motif, important for rejection of L-amino acids" evidence="2">
    <location>
        <begin position="145"/>
        <end position="146"/>
    </location>
</feature>
<dbReference type="NCBIfam" id="TIGR00256">
    <property type="entry name" value="D-aminoacyl-tRNA deacylase"/>
    <property type="match status" value="1"/>
</dbReference>
<dbReference type="SUPFAM" id="SSF69500">
    <property type="entry name" value="DTD-like"/>
    <property type="match status" value="1"/>
</dbReference>
<dbReference type="PANTHER" id="PTHR10472:SF5">
    <property type="entry name" value="D-AMINOACYL-TRNA DEACYLASE 1"/>
    <property type="match status" value="1"/>
</dbReference>
<comment type="function">
    <text evidence="2">An aminoacyl-tRNA editing enzyme that deacylates mischarged D-aminoacyl-tRNAs. Also deacylates mischarged glycyl-tRNA(Ala), protecting cells against glycine mischarging by AlaRS. Acts via tRNA-based rather than protein-based catalysis; rejects L-amino acids rather than detecting D-amino acids in the active site. By recycling D-aminoacyl-tRNA to D-amino acids and free tRNA molecules, this enzyme counteracts the toxicity associated with the formation of D-aminoacyl-tRNA entities in vivo and helps enforce protein L-homochirality.</text>
</comment>
<organism evidence="3 4">
    <name type="scientific">Bifidobacterium favimelis</name>
    <dbReference type="NCBI Taxonomy" id="3122979"/>
    <lineage>
        <taxon>Bacteria</taxon>
        <taxon>Bacillati</taxon>
        <taxon>Actinomycetota</taxon>
        <taxon>Actinomycetes</taxon>
        <taxon>Bifidobacteriales</taxon>
        <taxon>Bifidobacteriaceae</taxon>
        <taxon>Bifidobacterium</taxon>
    </lineage>
</organism>